<reference evidence="5 6" key="1">
    <citation type="submission" date="2019-06" db="EMBL/GenBank/DDBJ databases">
        <authorList>
            <person name="Srinivasan S."/>
        </authorList>
    </citation>
    <scope>NUCLEOTIDE SEQUENCE [LARGE SCALE GENOMIC DNA]</scope>
    <source>
        <strain evidence="5 6">17J68-5</strain>
    </source>
</reference>
<dbReference type="GO" id="GO:0016020">
    <property type="term" value="C:membrane"/>
    <property type="evidence" value="ECO:0007669"/>
    <property type="project" value="InterPro"/>
</dbReference>
<dbReference type="Pfam" id="PF25954">
    <property type="entry name" value="Beta-barrel_RND_2"/>
    <property type="match status" value="1"/>
</dbReference>
<evidence type="ECO:0000259" key="4">
    <source>
        <dbReference type="Pfam" id="PF25973"/>
    </source>
</evidence>
<dbReference type="InterPro" id="IPR058647">
    <property type="entry name" value="BSH_CzcB-like"/>
</dbReference>
<dbReference type="PANTHER" id="PTHR30097">
    <property type="entry name" value="CATION EFFLUX SYSTEM PROTEIN CUSB"/>
    <property type="match status" value="1"/>
</dbReference>
<feature type="domain" description="CzcB-like barrel-sandwich hybrid" evidence="4">
    <location>
        <begin position="72"/>
        <end position="194"/>
    </location>
</feature>
<proteinExistence type="inferred from homology"/>
<dbReference type="PROSITE" id="PS51257">
    <property type="entry name" value="PROKAR_LIPOPROTEIN"/>
    <property type="match status" value="1"/>
</dbReference>
<evidence type="ECO:0000259" key="3">
    <source>
        <dbReference type="Pfam" id="PF25954"/>
    </source>
</evidence>
<keyword evidence="2" id="KW-0813">Transport</keyword>
<sequence>MNRILSFASVITLSLSAGLVSCSKQTAENPTAHTQQSPSAQDVALLDTATTAPVEKPLVLSGRVATNSNTSALVYPQVGGVVQEVRVGLGDKVTKGQVLAVIKSSAIVELQHQHSASQTDLDIARKNLQVAESMFADGLASERDVTLARKELQKAQSGSTKFSKQMTVYGVSKDGLYTLRAPISGFITEKNVTDHMQFNLGNVTSLFTVSNLDEVWVMANVFEADIAKVQEGQQVMVSTLAYPNQQFTGRIDQVSHMLDPESKVMKVRVRLANPGYMLKPGMYTEVTVPLHEQEFAMVRQQATDATVVLN</sequence>
<dbReference type="GO" id="GO:0060003">
    <property type="term" value="P:copper ion export"/>
    <property type="evidence" value="ECO:0007669"/>
    <property type="project" value="TreeGrafter"/>
</dbReference>
<evidence type="ECO:0000256" key="1">
    <source>
        <dbReference type="ARBA" id="ARBA00009477"/>
    </source>
</evidence>
<dbReference type="EMBL" id="CP040896">
    <property type="protein sequence ID" value="QDA58658.1"/>
    <property type="molecule type" value="Genomic_DNA"/>
</dbReference>
<name>A0A5B7ZUL2_9BACT</name>
<protein>
    <submittedName>
        <fullName evidence="5">Efflux RND transporter periplasmic adaptor subunit</fullName>
    </submittedName>
</protein>
<dbReference type="SUPFAM" id="SSF111369">
    <property type="entry name" value="HlyD-like secretion proteins"/>
    <property type="match status" value="1"/>
</dbReference>
<comment type="similarity">
    <text evidence="1">Belongs to the membrane fusion protein (MFP) (TC 8.A.1) family.</text>
</comment>
<dbReference type="Gene3D" id="2.40.50.100">
    <property type="match status" value="1"/>
</dbReference>
<gene>
    <name evidence="5" type="ORF">FHG12_00435</name>
</gene>
<dbReference type="AlphaFoldDB" id="A0A5B7ZUL2"/>
<dbReference type="RefSeq" id="WP_139513538.1">
    <property type="nucleotide sequence ID" value="NZ_CP040896.1"/>
</dbReference>
<dbReference type="KEGG" id="hyj:FHG12_00435"/>
<evidence type="ECO:0000313" key="5">
    <source>
        <dbReference type="EMBL" id="QDA58658.1"/>
    </source>
</evidence>
<dbReference type="OrthoDB" id="9806939at2"/>
<dbReference type="GO" id="GO:0015679">
    <property type="term" value="P:plasma membrane copper ion transport"/>
    <property type="evidence" value="ECO:0007669"/>
    <property type="project" value="TreeGrafter"/>
</dbReference>
<dbReference type="InterPro" id="IPR051909">
    <property type="entry name" value="MFP_Cation_Efflux"/>
</dbReference>
<dbReference type="GO" id="GO:0022857">
    <property type="term" value="F:transmembrane transporter activity"/>
    <property type="evidence" value="ECO:0007669"/>
    <property type="project" value="InterPro"/>
</dbReference>
<feature type="domain" description="CusB-like beta-barrel" evidence="3">
    <location>
        <begin position="214"/>
        <end position="288"/>
    </location>
</feature>
<accession>A0A5B7ZUL2</accession>
<dbReference type="Gene3D" id="2.40.30.170">
    <property type="match status" value="1"/>
</dbReference>
<dbReference type="NCBIfam" id="TIGR01730">
    <property type="entry name" value="RND_mfp"/>
    <property type="match status" value="1"/>
</dbReference>
<dbReference type="GO" id="GO:0030313">
    <property type="term" value="C:cell envelope"/>
    <property type="evidence" value="ECO:0007669"/>
    <property type="project" value="TreeGrafter"/>
</dbReference>
<dbReference type="Proteomes" id="UP000305398">
    <property type="component" value="Chromosome"/>
</dbReference>
<dbReference type="PANTHER" id="PTHR30097:SF4">
    <property type="entry name" value="SLR6042 PROTEIN"/>
    <property type="match status" value="1"/>
</dbReference>
<dbReference type="InterPro" id="IPR006143">
    <property type="entry name" value="RND_pump_MFP"/>
</dbReference>
<dbReference type="Pfam" id="PF25973">
    <property type="entry name" value="BSH_CzcB"/>
    <property type="match status" value="1"/>
</dbReference>
<evidence type="ECO:0000313" key="6">
    <source>
        <dbReference type="Proteomes" id="UP000305398"/>
    </source>
</evidence>
<dbReference type="InterPro" id="IPR058792">
    <property type="entry name" value="Beta-barrel_RND_2"/>
</dbReference>
<dbReference type="FunFam" id="2.40.30.170:FF:000010">
    <property type="entry name" value="Efflux RND transporter periplasmic adaptor subunit"/>
    <property type="match status" value="1"/>
</dbReference>
<evidence type="ECO:0000256" key="2">
    <source>
        <dbReference type="ARBA" id="ARBA00022448"/>
    </source>
</evidence>
<keyword evidence="6" id="KW-1185">Reference proteome</keyword>
<organism evidence="5 6">
    <name type="scientific">Hymenobacter jejuensis</name>
    <dbReference type="NCBI Taxonomy" id="2502781"/>
    <lineage>
        <taxon>Bacteria</taxon>
        <taxon>Pseudomonadati</taxon>
        <taxon>Bacteroidota</taxon>
        <taxon>Cytophagia</taxon>
        <taxon>Cytophagales</taxon>
        <taxon>Hymenobacteraceae</taxon>
        <taxon>Hymenobacter</taxon>
    </lineage>
</organism>